<sequence length="626" mass="68449">MSIDDHQRKLSEAVIMAGKVGDLLEHKLSAAKPARKLCFAKLRPFIEDLQLDHAWITQLHHQIESSLCDWTKNIDAAPPETRQKLEHELEEWHASIQPIEAQERIELLCFQIDQTLIPYQTELESYRLDQVSKKTFQKSPERTRRTKAIAAPSVATDINGPDAPKQPMTTNSQTKENHLPSNDQPFPQPSCNQANSSSGMYQAHHQPNASQPPVSNKLRPNSSSGMYQAPPPITHNYTKGQPQASQSPADHTASNRMRPHDPVNHHHIKNTSPTSHSSGPSPSRHFNHQSPVTNDYIYASFTTASEANKLRDRICDARPKGFSSETTPQAEVNAVATRNPDISKPDRGSPNTTTPLESTPIDPVNNKTLSLQKTVDPNINPEPPPSSSLTTAESSKQELSPTSAEEPGSPSSSKQTSQPKRTSKPLSDEPHAEDRTPDENDEAYAEDRTPADEGDDAYDEAFAEARTPDEAISQSLHHHPKTKTTEDATPSPSDPTAADDKTDLDNPITTQLYLDKPSPNNRNSDNSSDGASKRAPTNPLGLGAPSSSHPSQPRPKLLARGGRLCDGTTTITTKPTTATTTTTPRRAGECRHSDLKSQSYSRGPAGAAGPPWEPPLYEDANARHGL</sequence>
<keyword evidence="3" id="KW-1185">Reference proteome</keyword>
<feature type="compositionally biased region" description="Low complexity" evidence="1">
    <location>
        <begin position="271"/>
        <end position="283"/>
    </location>
</feature>
<feature type="compositionally biased region" description="Low complexity" evidence="1">
    <location>
        <begin position="517"/>
        <end position="529"/>
    </location>
</feature>
<name>A0AA36FRL7_9BILA</name>
<feature type="compositionally biased region" description="Low complexity" evidence="1">
    <location>
        <begin position="409"/>
        <end position="420"/>
    </location>
</feature>
<feature type="compositionally biased region" description="Basic and acidic residues" evidence="1">
    <location>
        <begin position="426"/>
        <end position="438"/>
    </location>
</feature>
<dbReference type="Proteomes" id="UP001177023">
    <property type="component" value="Unassembled WGS sequence"/>
</dbReference>
<feature type="compositionally biased region" description="Basic and acidic residues" evidence="1">
    <location>
        <begin position="586"/>
        <end position="595"/>
    </location>
</feature>
<feature type="compositionally biased region" description="Polar residues" evidence="1">
    <location>
        <begin position="235"/>
        <end position="255"/>
    </location>
</feature>
<feature type="compositionally biased region" description="Acidic residues" evidence="1">
    <location>
        <begin position="452"/>
        <end position="462"/>
    </location>
</feature>
<proteinExistence type="predicted"/>
<organism evidence="2 3">
    <name type="scientific">Mesorhabditis spiculigera</name>
    <dbReference type="NCBI Taxonomy" id="96644"/>
    <lineage>
        <taxon>Eukaryota</taxon>
        <taxon>Metazoa</taxon>
        <taxon>Ecdysozoa</taxon>
        <taxon>Nematoda</taxon>
        <taxon>Chromadorea</taxon>
        <taxon>Rhabditida</taxon>
        <taxon>Rhabditina</taxon>
        <taxon>Rhabditomorpha</taxon>
        <taxon>Rhabditoidea</taxon>
        <taxon>Rhabditidae</taxon>
        <taxon>Mesorhabditinae</taxon>
        <taxon>Mesorhabditis</taxon>
    </lineage>
</organism>
<feature type="compositionally biased region" description="Polar residues" evidence="1">
    <location>
        <begin position="365"/>
        <end position="377"/>
    </location>
</feature>
<reference evidence="2" key="1">
    <citation type="submission" date="2023-06" db="EMBL/GenBank/DDBJ databases">
        <authorList>
            <person name="Delattre M."/>
        </authorList>
    </citation>
    <scope>NUCLEOTIDE SEQUENCE</scope>
    <source>
        <strain evidence="2">AF72</strain>
    </source>
</reference>
<feature type="non-terminal residue" evidence="2">
    <location>
        <position position="626"/>
    </location>
</feature>
<evidence type="ECO:0000256" key="1">
    <source>
        <dbReference type="SAM" id="MobiDB-lite"/>
    </source>
</evidence>
<dbReference type="EMBL" id="CATQJA010000924">
    <property type="protein sequence ID" value="CAJ0564846.1"/>
    <property type="molecule type" value="Genomic_DNA"/>
</dbReference>
<comment type="caution">
    <text evidence="2">The sequence shown here is derived from an EMBL/GenBank/DDBJ whole genome shotgun (WGS) entry which is preliminary data.</text>
</comment>
<feature type="compositionally biased region" description="Polar residues" evidence="1">
    <location>
        <begin position="389"/>
        <end position="403"/>
    </location>
</feature>
<dbReference type="AlphaFoldDB" id="A0AA36FRL7"/>
<feature type="compositionally biased region" description="Polar residues" evidence="1">
    <location>
        <begin position="167"/>
        <end position="226"/>
    </location>
</feature>
<feature type="compositionally biased region" description="Low complexity" evidence="1">
    <location>
        <begin position="568"/>
        <end position="583"/>
    </location>
</feature>
<evidence type="ECO:0000313" key="3">
    <source>
        <dbReference type="Proteomes" id="UP001177023"/>
    </source>
</evidence>
<gene>
    <name evidence="2" type="ORF">MSPICULIGERA_LOCUS3511</name>
</gene>
<feature type="region of interest" description="Disordered" evidence="1">
    <location>
        <begin position="318"/>
        <end position="626"/>
    </location>
</feature>
<feature type="region of interest" description="Disordered" evidence="1">
    <location>
        <begin position="135"/>
        <end position="290"/>
    </location>
</feature>
<evidence type="ECO:0000313" key="2">
    <source>
        <dbReference type="EMBL" id="CAJ0564846.1"/>
    </source>
</evidence>
<protein>
    <submittedName>
        <fullName evidence="2">Uncharacterized protein</fullName>
    </submittedName>
</protein>
<accession>A0AA36FRL7</accession>